<name>A0A8J5FPW9_ZINOF</name>
<proteinExistence type="predicted"/>
<accession>A0A8J5FPW9</accession>
<dbReference type="GO" id="GO:0005739">
    <property type="term" value="C:mitochondrion"/>
    <property type="evidence" value="ECO:0007669"/>
    <property type="project" value="TreeGrafter"/>
</dbReference>
<feature type="domain" description="Band 7" evidence="2">
    <location>
        <begin position="59"/>
        <end position="222"/>
    </location>
</feature>
<dbReference type="GO" id="GO:0016020">
    <property type="term" value="C:membrane"/>
    <property type="evidence" value="ECO:0007669"/>
    <property type="project" value="InterPro"/>
</dbReference>
<keyword evidence="1" id="KW-0449">Lipoprotein</keyword>
<dbReference type="InterPro" id="IPR001107">
    <property type="entry name" value="Band_7"/>
</dbReference>
<protein>
    <recommendedName>
        <fullName evidence="2">Band 7 domain-containing protein</fullName>
    </recommendedName>
</protein>
<organism evidence="3 4">
    <name type="scientific">Zingiber officinale</name>
    <name type="common">Ginger</name>
    <name type="synonym">Amomum zingiber</name>
    <dbReference type="NCBI Taxonomy" id="94328"/>
    <lineage>
        <taxon>Eukaryota</taxon>
        <taxon>Viridiplantae</taxon>
        <taxon>Streptophyta</taxon>
        <taxon>Embryophyta</taxon>
        <taxon>Tracheophyta</taxon>
        <taxon>Spermatophyta</taxon>
        <taxon>Magnoliopsida</taxon>
        <taxon>Liliopsida</taxon>
        <taxon>Zingiberales</taxon>
        <taxon>Zingiberaceae</taxon>
        <taxon>Zingiber</taxon>
    </lineage>
</organism>
<dbReference type="SMART" id="SM00244">
    <property type="entry name" value="PHB"/>
    <property type="match status" value="1"/>
</dbReference>
<evidence type="ECO:0000313" key="4">
    <source>
        <dbReference type="Proteomes" id="UP000734854"/>
    </source>
</evidence>
<dbReference type="SUPFAM" id="SSF117892">
    <property type="entry name" value="Band 7/SPFH domain"/>
    <property type="match status" value="1"/>
</dbReference>
<dbReference type="InterPro" id="IPR036013">
    <property type="entry name" value="Band_7/SPFH_dom_sf"/>
</dbReference>
<gene>
    <name evidence="3" type="ORF">ZIOFF_046452</name>
</gene>
<reference evidence="3 4" key="1">
    <citation type="submission" date="2020-08" db="EMBL/GenBank/DDBJ databases">
        <title>Plant Genome Project.</title>
        <authorList>
            <person name="Zhang R.-G."/>
        </authorList>
    </citation>
    <scope>NUCLEOTIDE SEQUENCE [LARGE SCALE GENOMIC DNA]</scope>
    <source>
        <tissue evidence="3">Rhizome</tissue>
    </source>
</reference>
<evidence type="ECO:0000259" key="2">
    <source>
        <dbReference type="SMART" id="SM00244"/>
    </source>
</evidence>
<keyword evidence="4" id="KW-1185">Reference proteome</keyword>
<dbReference type="Gene3D" id="3.30.479.30">
    <property type="entry name" value="Band 7 domain"/>
    <property type="match status" value="1"/>
</dbReference>
<dbReference type="EMBL" id="JACMSC010000013">
    <property type="protein sequence ID" value="KAG6491520.1"/>
    <property type="molecule type" value="Genomic_DNA"/>
</dbReference>
<dbReference type="Proteomes" id="UP000734854">
    <property type="component" value="Unassembled WGS sequence"/>
</dbReference>
<evidence type="ECO:0000313" key="3">
    <source>
        <dbReference type="EMBL" id="KAG6491520.1"/>
    </source>
</evidence>
<dbReference type="CDD" id="cd08829">
    <property type="entry name" value="SPFH_paraslipin"/>
    <property type="match status" value="1"/>
</dbReference>
<dbReference type="PANTHER" id="PTHR43327">
    <property type="entry name" value="STOMATIN-LIKE PROTEIN 2, MITOCHONDRIAL"/>
    <property type="match status" value="1"/>
</dbReference>
<dbReference type="PANTHER" id="PTHR43327:SF10">
    <property type="entry name" value="STOMATIN-LIKE PROTEIN 2, MITOCHONDRIAL"/>
    <property type="match status" value="1"/>
</dbReference>
<evidence type="ECO:0000256" key="1">
    <source>
        <dbReference type="ARBA" id="ARBA00023288"/>
    </source>
</evidence>
<dbReference type="InterPro" id="IPR050710">
    <property type="entry name" value="Band7/mec-2_domain"/>
</dbReference>
<dbReference type="AlphaFoldDB" id="A0A8J5FPW9"/>
<dbReference type="GO" id="GO:0007005">
    <property type="term" value="P:mitochondrion organization"/>
    <property type="evidence" value="ECO:0007669"/>
    <property type="project" value="TreeGrafter"/>
</dbReference>
<comment type="caution">
    <text evidence="3">The sequence shown here is derived from an EMBL/GenBank/DDBJ whole genome shotgun (WGS) entry which is preliminary data.</text>
</comment>
<dbReference type="PRINTS" id="PR00721">
    <property type="entry name" value="STOMATIN"/>
</dbReference>
<dbReference type="Pfam" id="PF01145">
    <property type="entry name" value="Band_7"/>
    <property type="match status" value="1"/>
</dbReference>
<sequence length="292" mass="32712">MAMLLKRLPLRSAAAAAIESRFFLRPAVPLIPIRKYRSDRSPDDLPFSKYEQQRLPINWGVLIVQEKEVYVVERLGKYHRTLDSGIHFLIPFVDRIAGVHSLREMVIPISCPSAITRDYVSILLDGAVSVKIIDPILASYRMKNPINTLIRLAEEITISELQKITFDKMFEERDALNEKIMRAINEVASDWGLKCLHFDISFDIGDISPPPEVMQAGIESRKRAQVLESEGEAEAILNTAKAIAQSLEILSQTINAQGGAEETRQRVLEQCVQAMVHTAKAGTKLAINFCGS</sequence>
<dbReference type="InterPro" id="IPR001972">
    <property type="entry name" value="Stomatin_HflK_fam"/>
</dbReference>